<dbReference type="KEGG" id="cre:CHLRE_11g469375v5"/>
<evidence type="ECO:0000256" key="4">
    <source>
        <dbReference type="ARBA" id="ARBA00022640"/>
    </source>
</evidence>
<evidence type="ECO:0000256" key="18">
    <source>
        <dbReference type="SAM" id="MobiDB-lite"/>
    </source>
</evidence>
<dbReference type="SUPFAM" id="SSF144232">
    <property type="entry name" value="HIT/MYND zinc finger-like"/>
    <property type="match status" value="1"/>
</dbReference>
<evidence type="ECO:0000256" key="12">
    <source>
        <dbReference type="ARBA" id="ARBA00022989"/>
    </source>
</evidence>
<name>A0A2K3D878_CHLRE</name>
<evidence type="ECO:0000256" key="15">
    <source>
        <dbReference type="ARBA" id="ARBA00039024"/>
    </source>
</evidence>
<feature type="region of interest" description="Disordered" evidence="18">
    <location>
        <begin position="805"/>
        <end position="834"/>
    </location>
</feature>
<gene>
    <name evidence="20" type="ORF">CHLRE_11g469375v5</name>
</gene>
<comment type="catalytic activity">
    <reaction evidence="16">
        <text>phytol + CTP = phytyl phosphate + CDP + H(+)</text>
        <dbReference type="Rhea" id="RHEA:38055"/>
        <dbReference type="ChEBI" id="CHEBI:15378"/>
        <dbReference type="ChEBI" id="CHEBI:17327"/>
        <dbReference type="ChEBI" id="CHEBI:37563"/>
        <dbReference type="ChEBI" id="CHEBI:58069"/>
        <dbReference type="ChEBI" id="CHEBI:75483"/>
        <dbReference type="EC" id="2.7.1.182"/>
    </reaction>
</comment>
<keyword evidence="4" id="KW-0934">Plastid</keyword>
<keyword evidence="13" id="KW-0472">Membrane</keyword>
<dbReference type="PANTHER" id="PTHR32523:SF8">
    <property type="entry name" value="DOLICHOL KINASE"/>
    <property type="match status" value="1"/>
</dbReference>
<feature type="compositionally biased region" description="Low complexity" evidence="18">
    <location>
        <begin position="823"/>
        <end position="834"/>
    </location>
</feature>
<evidence type="ECO:0000256" key="14">
    <source>
        <dbReference type="ARBA" id="ARBA00024015"/>
    </source>
</evidence>
<feature type="region of interest" description="Disordered" evidence="18">
    <location>
        <begin position="1029"/>
        <end position="1061"/>
    </location>
</feature>
<keyword evidence="3" id="KW-0150">Chloroplast</keyword>
<keyword evidence="10" id="KW-0862">Zinc</keyword>
<dbReference type="Proteomes" id="UP000006906">
    <property type="component" value="Chromosome 11"/>
</dbReference>
<evidence type="ECO:0000256" key="11">
    <source>
        <dbReference type="ARBA" id="ARBA00022946"/>
    </source>
</evidence>
<dbReference type="GO" id="GO:0016020">
    <property type="term" value="C:membrane"/>
    <property type="evidence" value="ECO:0007669"/>
    <property type="project" value="UniProtKB-SubCell"/>
</dbReference>
<feature type="domain" description="MYND-type" evidence="19">
    <location>
        <begin position="1193"/>
        <end position="1243"/>
    </location>
</feature>
<evidence type="ECO:0000256" key="8">
    <source>
        <dbReference type="ARBA" id="ARBA00022771"/>
    </source>
</evidence>
<evidence type="ECO:0000256" key="7">
    <source>
        <dbReference type="ARBA" id="ARBA00022723"/>
    </source>
</evidence>
<keyword evidence="11" id="KW-0809">Transit peptide</keyword>
<evidence type="ECO:0000256" key="10">
    <source>
        <dbReference type="ARBA" id="ARBA00022833"/>
    </source>
</evidence>
<dbReference type="InterPro" id="IPR002893">
    <property type="entry name" value="Znf_MYND"/>
</dbReference>
<evidence type="ECO:0000256" key="1">
    <source>
        <dbReference type="ARBA" id="ARBA00004508"/>
    </source>
</evidence>
<dbReference type="GO" id="GO:0010276">
    <property type="term" value="F:phytol kinase activity"/>
    <property type="evidence" value="ECO:0007669"/>
    <property type="project" value="UniProtKB-EC"/>
</dbReference>
<evidence type="ECO:0000256" key="9">
    <source>
        <dbReference type="ARBA" id="ARBA00022777"/>
    </source>
</evidence>
<evidence type="ECO:0000256" key="3">
    <source>
        <dbReference type="ARBA" id="ARBA00022528"/>
    </source>
</evidence>
<keyword evidence="9" id="KW-0418">Kinase</keyword>
<organism evidence="20 21">
    <name type="scientific">Chlamydomonas reinhardtii</name>
    <name type="common">Chlamydomonas smithii</name>
    <dbReference type="NCBI Taxonomy" id="3055"/>
    <lineage>
        <taxon>Eukaryota</taxon>
        <taxon>Viridiplantae</taxon>
        <taxon>Chlorophyta</taxon>
        <taxon>core chlorophytes</taxon>
        <taxon>Chlorophyceae</taxon>
        <taxon>CS clade</taxon>
        <taxon>Chlamydomonadales</taxon>
        <taxon>Chlamydomonadaceae</taxon>
        <taxon>Chlamydomonas</taxon>
    </lineage>
</organism>
<keyword evidence="6" id="KW-0812">Transmembrane</keyword>
<evidence type="ECO:0000256" key="16">
    <source>
        <dbReference type="ARBA" id="ARBA00048889"/>
    </source>
</evidence>
<dbReference type="Gene3D" id="6.10.140.2220">
    <property type="match status" value="1"/>
</dbReference>
<keyword evidence="5" id="KW-0808">Transferase</keyword>
<feature type="region of interest" description="Disordered" evidence="18">
    <location>
        <begin position="120"/>
        <end position="145"/>
    </location>
</feature>
<dbReference type="EMBL" id="CM008972">
    <property type="protein sequence ID" value="PNW76739.1"/>
    <property type="molecule type" value="Genomic_DNA"/>
</dbReference>
<dbReference type="RefSeq" id="XP_042919596.1">
    <property type="nucleotide sequence ID" value="XM_043067591.1"/>
</dbReference>
<proteinExistence type="inferred from homology"/>
<comment type="pathway">
    <text evidence="14">Cofactor biosynthesis; tocopherol biosynthesis.</text>
</comment>
<feature type="compositionally biased region" description="Gly residues" evidence="18">
    <location>
        <begin position="134"/>
        <end position="145"/>
    </location>
</feature>
<protein>
    <recommendedName>
        <fullName evidence="15">phytol kinase</fullName>
        <ecNumber evidence="15">2.7.1.182</ecNumber>
    </recommendedName>
</protein>
<evidence type="ECO:0000313" key="21">
    <source>
        <dbReference type="Proteomes" id="UP000006906"/>
    </source>
</evidence>
<keyword evidence="7" id="KW-0479">Metal-binding</keyword>
<keyword evidence="21" id="KW-1185">Reference proteome</keyword>
<dbReference type="GO" id="GO:0009507">
    <property type="term" value="C:chloroplast"/>
    <property type="evidence" value="ECO:0007669"/>
    <property type="project" value="UniProtKB-SubCell"/>
</dbReference>
<dbReference type="GeneID" id="66055300"/>
<evidence type="ECO:0000256" key="13">
    <source>
        <dbReference type="ARBA" id="ARBA00023136"/>
    </source>
</evidence>
<reference evidence="20 21" key="1">
    <citation type="journal article" date="2007" name="Science">
        <title>The Chlamydomonas genome reveals the evolution of key animal and plant functions.</title>
        <authorList>
            <person name="Merchant S.S."/>
            <person name="Prochnik S.E."/>
            <person name="Vallon O."/>
            <person name="Harris E.H."/>
            <person name="Karpowicz S.J."/>
            <person name="Witman G.B."/>
            <person name="Terry A."/>
            <person name="Salamov A."/>
            <person name="Fritz-Laylin L.K."/>
            <person name="Marechal-Drouard L."/>
            <person name="Marshall W.F."/>
            <person name="Qu L.H."/>
            <person name="Nelson D.R."/>
            <person name="Sanderfoot A.A."/>
            <person name="Spalding M.H."/>
            <person name="Kapitonov V.V."/>
            <person name="Ren Q."/>
            <person name="Ferris P."/>
            <person name="Lindquist E."/>
            <person name="Shapiro H."/>
            <person name="Lucas S.M."/>
            <person name="Grimwood J."/>
            <person name="Schmutz J."/>
            <person name="Cardol P."/>
            <person name="Cerutti H."/>
            <person name="Chanfreau G."/>
            <person name="Chen C.L."/>
            <person name="Cognat V."/>
            <person name="Croft M.T."/>
            <person name="Dent R."/>
            <person name="Dutcher S."/>
            <person name="Fernandez E."/>
            <person name="Fukuzawa H."/>
            <person name="Gonzalez-Ballester D."/>
            <person name="Gonzalez-Halphen D."/>
            <person name="Hallmann A."/>
            <person name="Hanikenne M."/>
            <person name="Hippler M."/>
            <person name="Inwood W."/>
            <person name="Jabbari K."/>
            <person name="Kalanon M."/>
            <person name="Kuras R."/>
            <person name="Lefebvre P.A."/>
            <person name="Lemaire S.D."/>
            <person name="Lobanov A.V."/>
            <person name="Lohr M."/>
            <person name="Manuell A."/>
            <person name="Meier I."/>
            <person name="Mets L."/>
            <person name="Mittag M."/>
            <person name="Mittelmeier T."/>
            <person name="Moroney J.V."/>
            <person name="Moseley J."/>
            <person name="Napoli C."/>
            <person name="Nedelcu A.M."/>
            <person name="Niyogi K."/>
            <person name="Novoselov S.V."/>
            <person name="Paulsen I.T."/>
            <person name="Pazour G."/>
            <person name="Purton S."/>
            <person name="Ral J.P."/>
            <person name="Riano-Pachon D.M."/>
            <person name="Riekhof W."/>
            <person name="Rymarquis L."/>
            <person name="Schroda M."/>
            <person name="Stern D."/>
            <person name="Umen J."/>
            <person name="Willows R."/>
            <person name="Wilson N."/>
            <person name="Zimmer S.L."/>
            <person name="Allmer J."/>
            <person name="Balk J."/>
            <person name="Bisova K."/>
            <person name="Chen C.J."/>
            <person name="Elias M."/>
            <person name="Gendler K."/>
            <person name="Hauser C."/>
            <person name="Lamb M.R."/>
            <person name="Ledford H."/>
            <person name="Long J.C."/>
            <person name="Minagawa J."/>
            <person name="Page M.D."/>
            <person name="Pan J."/>
            <person name="Pootakham W."/>
            <person name="Roje S."/>
            <person name="Rose A."/>
            <person name="Stahlberg E."/>
            <person name="Terauchi A.M."/>
            <person name="Yang P."/>
            <person name="Ball S."/>
            <person name="Bowler C."/>
            <person name="Dieckmann C.L."/>
            <person name="Gladyshev V.N."/>
            <person name="Green P."/>
            <person name="Jorgensen R."/>
            <person name="Mayfield S."/>
            <person name="Mueller-Roeber B."/>
            <person name="Rajamani S."/>
            <person name="Sayre R.T."/>
            <person name="Brokstein P."/>
            <person name="Dubchak I."/>
            <person name="Goodstein D."/>
            <person name="Hornick L."/>
            <person name="Huang Y.W."/>
            <person name="Jhaveri J."/>
            <person name="Luo Y."/>
            <person name="Martinez D."/>
            <person name="Ngau W.C."/>
            <person name="Otillar B."/>
            <person name="Poliakov A."/>
            <person name="Porter A."/>
            <person name="Szajkowski L."/>
            <person name="Werner G."/>
            <person name="Zhou K."/>
            <person name="Grigoriev I.V."/>
            <person name="Rokhsar D.S."/>
            <person name="Grossman A.R."/>
        </authorList>
    </citation>
    <scope>NUCLEOTIDE SEQUENCE [LARGE SCALE GENOMIC DNA]</scope>
    <source>
        <strain evidence="21">CC-503</strain>
    </source>
</reference>
<dbReference type="PANTHER" id="PTHR32523">
    <property type="entry name" value="PHYTOL KINASE 1, CHLOROPLASTIC"/>
    <property type="match status" value="1"/>
</dbReference>
<keyword evidence="8 17" id="KW-0863">Zinc-finger</keyword>
<evidence type="ECO:0000259" key="19">
    <source>
        <dbReference type="PROSITE" id="PS50865"/>
    </source>
</evidence>
<dbReference type="GO" id="GO:0016301">
    <property type="term" value="F:kinase activity"/>
    <property type="evidence" value="ECO:0000318"/>
    <property type="project" value="GO_Central"/>
</dbReference>
<evidence type="ECO:0000256" key="2">
    <source>
        <dbReference type="ARBA" id="ARBA00010794"/>
    </source>
</evidence>
<keyword evidence="12" id="KW-1133">Transmembrane helix</keyword>
<sequence length="1252" mass="131270">MSRKDYAALKRLLAKTPKVVEQADLEHEAEICEKLYSLPKQLCRLDTIENTEKVVPGFGLALVNAISAAARGSSNNNLLGAVCDATAVVEASDGSRILAIALLRGDLFTVLARCCAAVGRGSEPGGASDSGSSGSTGAGSDGSDGGRSSLSVALNKLVAYFDIYEFVMMHLGQDIEKAVWAELYCALRRSSFLEHAAAALLRTAADLNSMQQPVGMQQQQQPQQQQHSQQQVAMWRLHAAAVARFLKSTLDLTRLSGLSFDELCASTRRYRLGDVYGTDHAAAQAAHAAELRELVSGPGLRALLLACLSWGSLGGGGAVLLNMGWPAKAATTTDVAGNDIPLLSLQVATRVFQATVSGRRGAVPVAQPPRGYVNTGSQGCALWPQQQPQPQQVPEEEGKQQRAADELRLQSAGACAAVAVYFEQVRFAHFCITTTQGDHPASVEDAAISGEDWARTVPAVRLLVRLLPEVGTRGAVRRLPRLWQLLVAVMPQLLEPALAEEDATGLLTDVGLLLRLQLDWRGRLLPLAPLQPMPVAADTAAAQPFGHCPSLSLRLALEAGLLPALERLLRAAFVEQPAAAGGGQAGRQEVLERRARIATCAVGCLLLTSGVFPALLAHAPVAELVPLLATLARVLRRLAAAGDALLLQELPLFGSVVPTSATSKLPPVHLWVQLLTALAQQVRVLSEWEASAPPRPQPPAIHLWVDSFRVDVRWLAAAGGAPPPGSAAAAQQRQMQSLMCLWWAPSLVPWHSACFSDTLHLRANVGAILFMELEHALEAVHLQWRVCRARAHALLGHIAAREAAHRAGSSSGDGGGTGDSSGRRAGASADGSRTASQAVASAAVHYMEAAKEEWRLHSASDSQLHVRRLCEAAAKLLASKAVLAAKEAEAREEAERGGASSGASASSAAADSAAGAGIATESSGCGGSGGGFRRPTVGELLASTGTALLDLIEQDMLCAALAWREQRGAALGSGGSVAGVGPSAPPAPSLPPPPPPYMLVPVAAWAVLYKYGGLAQRPAMESLLLPLQDEDEEHEGEEEEEEEEEEHEGEEEEEEEQEEECAWLCPFLEPAEAASEKVTAEQLQAAEAAAYRLLQSALAEHREEAQVAEAAAAGLQPQQQRCASDGNGQGGLVAPCDAERMACTLLQMDLQRRQAAAASAGPRTAGAQTEEQAEVVDVNGKGAAVAHSKVCCNPACTSLEGPSALIAPGCGKTCARCKAVTYCCGACQLSHWGAAGGGHSLVCPKLAALPAV</sequence>
<feature type="region of interest" description="Disordered" evidence="18">
    <location>
        <begin position="377"/>
        <end position="403"/>
    </location>
</feature>
<dbReference type="GO" id="GO:0008270">
    <property type="term" value="F:zinc ion binding"/>
    <property type="evidence" value="ECO:0007669"/>
    <property type="project" value="UniProtKB-KW"/>
</dbReference>
<evidence type="ECO:0000313" key="20">
    <source>
        <dbReference type="EMBL" id="PNW76739.1"/>
    </source>
</evidence>
<feature type="compositionally biased region" description="Low complexity" evidence="18">
    <location>
        <begin position="384"/>
        <end position="393"/>
    </location>
</feature>
<dbReference type="OrthoDB" id="562308at2759"/>
<evidence type="ECO:0000256" key="17">
    <source>
        <dbReference type="PROSITE-ProRule" id="PRU00134"/>
    </source>
</evidence>
<evidence type="ECO:0000256" key="5">
    <source>
        <dbReference type="ARBA" id="ARBA00022679"/>
    </source>
</evidence>
<evidence type="ECO:0000256" key="6">
    <source>
        <dbReference type="ARBA" id="ARBA00022692"/>
    </source>
</evidence>
<comment type="subcellular location">
    <subcellularLocation>
        <location evidence="1">Plastid</location>
        <location evidence="1">Chloroplast membrane</location>
        <topology evidence="1">Multi-pass membrane protein</topology>
    </subcellularLocation>
</comment>
<dbReference type="InterPro" id="IPR039606">
    <property type="entry name" value="Phytol/farnesol_kinase"/>
</dbReference>
<dbReference type="EC" id="2.7.1.182" evidence="15"/>
<dbReference type="ExpressionAtlas" id="A0A2K3D878">
    <property type="expression patterns" value="baseline"/>
</dbReference>
<dbReference type="InParanoid" id="A0A2K3D878"/>
<dbReference type="PROSITE" id="PS50865">
    <property type="entry name" value="ZF_MYND_2"/>
    <property type="match status" value="1"/>
</dbReference>
<accession>A0A2K3D878</accession>
<comment type="similarity">
    <text evidence="2">Belongs to the polyprenol kinase family.</text>
</comment>
<dbReference type="AlphaFoldDB" id="A0A2K3D878"/>
<dbReference type="Gramene" id="PNW76739">
    <property type="protein sequence ID" value="PNW76739"/>
    <property type="gene ID" value="CHLRE_11g469375v5"/>
</dbReference>